<evidence type="ECO:0000313" key="2">
    <source>
        <dbReference type="Proteomes" id="UP000004221"/>
    </source>
</evidence>
<sequence>MRRCRPGRAGWRARDLRDQAQVKSNAAVGVSYSLTISPSPATSRHPDLPPVILNEVKDLFVGRFFADAQNDEG</sequence>
<dbReference type="Proteomes" id="UP000004221">
    <property type="component" value="Unassembled WGS sequence"/>
</dbReference>
<organism evidence="1 2">
    <name type="scientific">Nitrolancea hollandica Lb</name>
    <dbReference type="NCBI Taxonomy" id="1129897"/>
    <lineage>
        <taxon>Bacteria</taxon>
        <taxon>Pseudomonadati</taxon>
        <taxon>Thermomicrobiota</taxon>
        <taxon>Thermomicrobia</taxon>
        <taxon>Sphaerobacterales</taxon>
        <taxon>Sphaerobacterineae</taxon>
        <taxon>Sphaerobacteraceae</taxon>
        <taxon>Nitrolancea</taxon>
    </lineage>
</organism>
<protein>
    <submittedName>
        <fullName evidence="1">Uncharacterized protein</fullName>
    </submittedName>
</protein>
<accession>I4EN22</accession>
<gene>
    <name evidence="1" type="ORF">NITHO_7160001</name>
</gene>
<name>I4EN22_9BACT</name>
<dbReference type="EMBL" id="CAGS01000686">
    <property type="protein sequence ID" value="CCF86085.1"/>
    <property type="molecule type" value="Genomic_DNA"/>
</dbReference>
<comment type="caution">
    <text evidence="1">The sequence shown here is derived from an EMBL/GenBank/DDBJ whole genome shotgun (WGS) entry which is preliminary data.</text>
</comment>
<proteinExistence type="predicted"/>
<keyword evidence="2" id="KW-1185">Reference proteome</keyword>
<dbReference type="AlphaFoldDB" id="I4EN22"/>
<reference evidence="1 2" key="1">
    <citation type="journal article" date="2012" name="ISME J.">
        <title>Nitrification expanded: discovery, physiology and genomics of a nitrite-oxidizing bacterium from the phylum Chloroflexi.</title>
        <authorList>
            <person name="Sorokin D.Y."/>
            <person name="Lucker S."/>
            <person name="Vejmelkova D."/>
            <person name="Kostrikina N.A."/>
            <person name="Kleerebezem R."/>
            <person name="Rijpstra W.I."/>
            <person name="Damste J.S."/>
            <person name="Le Paslier D."/>
            <person name="Muyzer G."/>
            <person name="Wagner M."/>
            <person name="van Loosdrecht M.C."/>
            <person name="Daims H."/>
        </authorList>
    </citation>
    <scope>NUCLEOTIDE SEQUENCE [LARGE SCALE GENOMIC DNA]</scope>
    <source>
        <strain evidence="2">none</strain>
    </source>
</reference>
<evidence type="ECO:0000313" key="1">
    <source>
        <dbReference type="EMBL" id="CCF86085.1"/>
    </source>
</evidence>